<evidence type="ECO:0000313" key="2">
    <source>
        <dbReference type="Proteomes" id="UP000001021"/>
    </source>
</evidence>
<reference evidence="1 2" key="1">
    <citation type="journal article" date="2006" name="J. Bacteriol.">
        <title>Comparative genomic analysis of three strains of Ehrlichia ruminantium reveals an active process of genome size plasticity.</title>
        <authorList>
            <person name="Frutos R."/>
            <person name="Viari A."/>
            <person name="Ferraz C."/>
            <person name="Morgat A."/>
            <person name="Eychenie S."/>
            <person name="Kandassami Y."/>
            <person name="Chantal I."/>
            <person name="Bensaid A."/>
            <person name="Coissac E."/>
            <person name="Vachiery N."/>
            <person name="Demaille J."/>
            <person name="Martinez D."/>
        </authorList>
    </citation>
    <scope>NUCLEOTIDE SEQUENCE [LARGE SCALE GENOMIC DNA]</scope>
    <source>
        <strain evidence="1 2">Welgevonden</strain>
    </source>
</reference>
<evidence type="ECO:0000313" key="1">
    <source>
        <dbReference type="EMBL" id="CAI26846.1"/>
    </source>
</evidence>
<keyword evidence="2" id="KW-1185">Reference proteome</keyword>
<protein>
    <submittedName>
        <fullName evidence="1">Uncharacterized protein</fullName>
    </submittedName>
</protein>
<sequence length="331" mass="37205">MECQMRYFTLLLFFLIFISVTTVRAALSDEIVVGFVRTAEETYPNEWTFSDNIAEMLKKLGATVILLDYNTIVDFKAIKSQSLEEAKNDISLLEKIESDKIQQAVLSFIEQNKINRIFIPGNYYNVDTEPYPPTPNRQLITNAIVKIVADNPKIHLIGVCGGLQGIMHAVGVEVIRVKKIVKSKEAIAAHSISMPDPHKKDVGLHRLRVAPGSRLSSIVSKYIRPDDNGWISIYFPDAHGGVVNNSIENIKKIESLGYKIVGFSDDGIIEVIEDKNGNILFQDHPEALAINAVKLFKEEEYDQQDSVNKNTKKHEATLSALAIINDFLYRK</sequence>
<dbReference type="InterPro" id="IPR029062">
    <property type="entry name" value="Class_I_gatase-like"/>
</dbReference>
<dbReference type="EMBL" id="CR925678">
    <property type="protein sequence ID" value="CAI26846.1"/>
    <property type="molecule type" value="Genomic_DNA"/>
</dbReference>
<dbReference type="Gene3D" id="3.40.50.880">
    <property type="match status" value="1"/>
</dbReference>
<dbReference type="KEGG" id="erw:ERWE_CDS_03520"/>
<dbReference type="AlphaFoldDB" id="A0A0H3M850"/>
<organism evidence="1 2">
    <name type="scientific">Ehrlichia ruminantium (strain Welgevonden)</name>
    <dbReference type="NCBI Taxonomy" id="254945"/>
    <lineage>
        <taxon>Bacteria</taxon>
        <taxon>Pseudomonadati</taxon>
        <taxon>Pseudomonadota</taxon>
        <taxon>Alphaproteobacteria</taxon>
        <taxon>Rickettsiales</taxon>
        <taxon>Anaplasmataceae</taxon>
        <taxon>Ehrlichia</taxon>
    </lineage>
</organism>
<dbReference type="Proteomes" id="UP000001021">
    <property type="component" value="Chromosome"/>
</dbReference>
<dbReference type="HOGENOM" id="CLU_865285_0_0_5"/>
<dbReference type="SUPFAM" id="SSF52317">
    <property type="entry name" value="Class I glutamine amidotransferase-like"/>
    <property type="match status" value="1"/>
</dbReference>
<dbReference type="eggNOG" id="COG2071">
    <property type="taxonomic scope" value="Bacteria"/>
</dbReference>
<proteinExistence type="predicted"/>
<name>A0A0H3M850_EHRRW</name>
<gene>
    <name evidence="1" type="ordered locus">ERWE_CDS_03520</name>
</gene>
<accession>A0A0H3M850</accession>